<evidence type="ECO:0000313" key="1">
    <source>
        <dbReference type="EMBL" id="CAI9552353.1"/>
    </source>
</evidence>
<accession>A0ABN9BX91</accession>
<gene>
    <name evidence="1" type="ORF">SPARVUS_LOCUS3877105</name>
</gene>
<comment type="caution">
    <text evidence="1">The sequence shown here is derived from an EMBL/GenBank/DDBJ whole genome shotgun (WGS) entry which is preliminary data.</text>
</comment>
<dbReference type="Proteomes" id="UP001162483">
    <property type="component" value="Unassembled WGS sequence"/>
</dbReference>
<protein>
    <submittedName>
        <fullName evidence="1">Uncharacterized protein</fullName>
    </submittedName>
</protein>
<proteinExistence type="predicted"/>
<dbReference type="EMBL" id="CATNWA010006561">
    <property type="protein sequence ID" value="CAI9552353.1"/>
    <property type="molecule type" value="Genomic_DNA"/>
</dbReference>
<keyword evidence="2" id="KW-1185">Reference proteome</keyword>
<name>A0ABN9BX91_9NEOB</name>
<organism evidence="1 2">
    <name type="scientific">Staurois parvus</name>
    <dbReference type="NCBI Taxonomy" id="386267"/>
    <lineage>
        <taxon>Eukaryota</taxon>
        <taxon>Metazoa</taxon>
        <taxon>Chordata</taxon>
        <taxon>Craniata</taxon>
        <taxon>Vertebrata</taxon>
        <taxon>Euteleostomi</taxon>
        <taxon>Amphibia</taxon>
        <taxon>Batrachia</taxon>
        <taxon>Anura</taxon>
        <taxon>Neobatrachia</taxon>
        <taxon>Ranoidea</taxon>
        <taxon>Ranidae</taxon>
        <taxon>Staurois</taxon>
    </lineage>
</organism>
<evidence type="ECO:0000313" key="2">
    <source>
        <dbReference type="Proteomes" id="UP001162483"/>
    </source>
</evidence>
<sequence length="89" mass="9500">MPCPCTTSHCCYLQRHTLPCALSGLLTLLLGPYSVIGLLAKITASSIGAARSTIICPWAPRTWSRCCWATQCDLGPCTASLLPLCHVPL</sequence>
<reference evidence="1" key="1">
    <citation type="submission" date="2023-05" db="EMBL/GenBank/DDBJ databases">
        <authorList>
            <person name="Stuckert A."/>
        </authorList>
    </citation>
    <scope>NUCLEOTIDE SEQUENCE</scope>
</reference>